<dbReference type="Proteomes" id="UP000829542">
    <property type="component" value="Chromosome"/>
</dbReference>
<name>A0ABY3WZK5_9GAMM</name>
<feature type="transmembrane region" description="Helical" evidence="1">
    <location>
        <begin position="49"/>
        <end position="68"/>
    </location>
</feature>
<dbReference type="EMBL" id="CP093379">
    <property type="protein sequence ID" value="UNM96058.1"/>
    <property type="molecule type" value="Genomic_DNA"/>
</dbReference>
<feature type="transmembrane region" description="Helical" evidence="1">
    <location>
        <begin position="80"/>
        <end position="98"/>
    </location>
</feature>
<keyword evidence="1" id="KW-1133">Transmembrane helix</keyword>
<keyword evidence="1" id="KW-0812">Transmembrane</keyword>
<evidence type="ECO:0000256" key="1">
    <source>
        <dbReference type="SAM" id="Phobius"/>
    </source>
</evidence>
<evidence type="ECO:0000313" key="3">
    <source>
        <dbReference type="Proteomes" id="UP000829542"/>
    </source>
</evidence>
<evidence type="ECO:0000313" key="2">
    <source>
        <dbReference type="EMBL" id="UNM96058.1"/>
    </source>
</evidence>
<reference evidence="2 3" key="1">
    <citation type="submission" date="2022-03" db="EMBL/GenBank/DDBJ databases">
        <title>Ignatzschineria rhizosphaerae HR5S32.</title>
        <authorList>
            <person name="Sun J.Q."/>
            <person name="Feng J.Y."/>
        </authorList>
    </citation>
    <scope>NUCLEOTIDE SEQUENCE [LARGE SCALE GENOMIC DNA]</scope>
    <source>
        <strain evidence="2 3">HR5S32</strain>
    </source>
</reference>
<organism evidence="2 3">
    <name type="scientific">Ignatzschineria rhizosphaerae</name>
    <dbReference type="NCBI Taxonomy" id="2923279"/>
    <lineage>
        <taxon>Bacteria</taxon>
        <taxon>Pseudomonadati</taxon>
        <taxon>Pseudomonadota</taxon>
        <taxon>Gammaproteobacteria</taxon>
        <taxon>Cardiobacteriales</taxon>
        <taxon>Ignatzschineriaceae</taxon>
        <taxon>Ignatzschineria</taxon>
    </lineage>
</organism>
<protein>
    <submittedName>
        <fullName evidence="2">Uncharacterized protein</fullName>
    </submittedName>
</protein>
<gene>
    <name evidence="2" type="ORF">MMG00_12790</name>
</gene>
<accession>A0ABY3WZK5</accession>
<sequence length="123" mass="14676">MDLYDSGEIDRNSLFYTFLDVQKQLKKEEYLKEIAIRQHAEKMERRRKLYSIGWLLLIFFICCFILINVKSIPATNEAEALANILFIPVIFFSGFWVYRDTMKGIKKRLKVEHQCFIDKTKLS</sequence>
<keyword evidence="1" id="KW-0472">Membrane</keyword>
<dbReference type="RefSeq" id="WP_242148973.1">
    <property type="nucleotide sequence ID" value="NZ_CP093379.1"/>
</dbReference>
<proteinExistence type="predicted"/>
<keyword evidence="3" id="KW-1185">Reference proteome</keyword>